<dbReference type="RefSeq" id="WP_190952822.1">
    <property type="nucleotide sequence ID" value="NZ_JACJTC010000049.1"/>
</dbReference>
<accession>A0ABR8HKJ8</accession>
<gene>
    <name evidence="1" type="ORF">H6G94_35025</name>
</gene>
<keyword evidence="2" id="KW-1185">Reference proteome</keyword>
<name>A0ABR8HKJ8_NOSPU</name>
<proteinExistence type="predicted"/>
<evidence type="ECO:0000313" key="1">
    <source>
        <dbReference type="EMBL" id="MBD2616380.1"/>
    </source>
</evidence>
<protein>
    <submittedName>
        <fullName evidence="1">Uncharacterized protein</fullName>
    </submittedName>
</protein>
<evidence type="ECO:0000313" key="2">
    <source>
        <dbReference type="Proteomes" id="UP000606396"/>
    </source>
</evidence>
<comment type="caution">
    <text evidence="1">The sequence shown here is derived from an EMBL/GenBank/DDBJ whole genome shotgun (WGS) entry which is preliminary data.</text>
</comment>
<organism evidence="1 2">
    <name type="scientific">Nostoc punctiforme FACHB-252</name>
    <dbReference type="NCBI Taxonomy" id="1357509"/>
    <lineage>
        <taxon>Bacteria</taxon>
        <taxon>Bacillati</taxon>
        <taxon>Cyanobacteriota</taxon>
        <taxon>Cyanophyceae</taxon>
        <taxon>Nostocales</taxon>
        <taxon>Nostocaceae</taxon>
        <taxon>Nostoc</taxon>
    </lineage>
</organism>
<dbReference type="Proteomes" id="UP000606396">
    <property type="component" value="Unassembled WGS sequence"/>
</dbReference>
<dbReference type="EMBL" id="JACJTC010000049">
    <property type="protein sequence ID" value="MBD2616380.1"/>
    <property type="molecule type" value="Genomic_DNA"/>
</dbReference>
<sequence length="225" mass="26170">MNNSKVLIENKRGIETLEITDNQVLVKASIDRVSQAFFQERQAVNLKYDVYHHEVEITDLCFIIYQLKKHSWTLIKTENCELSETYLNCNDAQILSSMLHTKAIFYSVIDNPISIYYNLYVDGDSKETFSFCNEYNDVDEDFEGSDEDEASIEGLFTFHSKLRLIQDSDIKDEFTFVNAFFEEHNVYVPPLNTVCESGKTGRKVTLTIPGFQHDDFERMDYISVK</sequence>
<reference evidence="1 2" key="1">
    <citation type="journal article" date="2020" name="ISME J.">
        <title>Comparative genomics reveals insights into cyanobacterial evolution and habitat adaptation.</title>
        <authorList>
            <person name="Chen M.Y."/>
            <person name="Teng W.K."/>
            <person name="Zhao L."/>
            <person name="Hu C.X."/>
            <person name="Zhou Y.K."/>
            <person name="Han B.P."/>
            <person name="Song L.R."/>
            <person name="Shu W.S."/>
        </authorList>
    </citation>
    <scope>NUCLEOTIDE SEQUENCE [LARGE SCALE GENOMIC DNA]</scope>
    <source>
        <strain evidence="1 2">FACHB-252</strain>
    </source>
</reference>